<comment type="subcellular location">
    <subcellularLocation>
        <location evidence="1">Cell membrane</location>
        <topology evidence="1">Multi-pass membrane protein</topology>
    </subcellularLocation>
</comment>
<dbReference type="PANTHER" id="PTHR42718:SF49">
    <property type="entry name" value="EXPORT PROTEIN"/>
    <property type="match status" value="1"/>
</dbReference>
<dbReference type="SUPFAM" id="SSF103473">
    <property type="entry name" value="MFS general substrate transporter"/>
    <property type="match status" value="1"/>
</dbReference>
<dbReference type="PROSITE" id="PS50850">
    <property type="entry name" value="MFS"/>
    <property type="match status" value="1"/>
</dbReference>
<dbReference type="CDD" id="cd17321">
    <property type="entry name" value="MFS_MMR_MDR_like"/>
    <property type="match status" value="1"/>
</dbReference>
<evidence type="ECO:0000256" key="4">
    <source>
        <dbReference type="ARBA" id="ARBA00023136"/>
    </source>
</evidence>
<keyword evidence="8" id="KW-1185">Reference proteome</keyword>
<feature type="transmembrane region" description="Helical" evidence="5">
    <location>
        <begin position="224"/>
        <end position="247"/>
    </location>
</feature>
<accession>A0ABP4NH66</accession>
<dbReference type="Pfam" id="PF07690">
    <property type="entry name" value="MFS_1"/>
    <property type="match status" value="1"/>
</dbReference>
<evidence type="ECO:0000259" key="6">
    <source>
        <dbReference type="PROSITE" id="PS50850"/>
    </source>
</evidence>
<dbReference type="Gene3D" id="1.20.1720.10">
    <property type="entry name" value="Multidrug resistance protein D"/>
    <property type="match status" value="1"/>
</dbReference>
<dbReference type="PRINTS" id="PR01036">
    <property type="entry name" value="TCRTETB"/>
</dbReference>
<feature type="transmembrane region" description="Helical" evidence="5">
    <location>
        <begin position="469"/>
        <end position="492"/>
    </location>
</feature>
<dbReference type="PANTHER" id="PTHR42718">
    <property type="entry name" value="MAJOR FACILITATOR SUPERFAMILY MULTIDRUG TRANSPORTER MFSC"/>
    <property type="match status" value="1"/>
</dbReference>
<keyword evidence="2 5" id="KW-0812">Transmembrane</keyword>
<evidence type="ECO:0000256" key="5">
    <source>
        <dbReference type="SAM" id="Phobius"/>
    </source>
</evidence>
<keyword evidence="3 5" id="KW-1133">Transmembrane helix</keyword>
<dbReference type="InterPro" id="IPR036259">
    <property type="entry name" value="MFS_trans_sf"/>
</dbReference>
<feature type="transmembrane region" description="Helical" evidence="5">
    <location>
        <begin position="106"/>
        <end position="124"/>
    </location>
</feature>
<feature type="transmembrane region" description="Helical" evidence="5">
    <location>
        <begin position="399"/>
        <end position="420"/>
    </location>
</feature>
<dbReference type="RefSeq" id="WP_344232762.1">
    <property type="nucleotide sequence ID" value="NZ_BAAAPH010000004.1"/>
</dbReference>
<evidence type="ECO:0000256" key="1">
    <source>
        <dbReference type="ARBA" id="ARBA00004651"/>
    </source>
</evidence>
<dbReference type="InterPro" id="IPR011701">
    <property type="entry name" value="MFS"/>
</dbReference>
<name>A0ABP4NH66_9ACTN</name>
<gene>
    <name evidence="7" type="ORF">GCM10009804_16380</name>
</gene>
<feature type="transmembrane region" description="Helical" evidence="5">
    <location>
        <begin position="167"/>
        <end position="186"/>
    </location>
</feature>
<evidence type="ECO:0000256" key="2">
    <source>
        <dbReference type="ARBA" id="ARBA00022692"/>
    </source>
</evidence>
<comment type="caution">
    <text evidence="7">The sequence shown here is derived from an EMBL/GenBank/DDBJ whole genome shotgun (WGS) entry which is preliminary data.</text>
</comment>
<feature type="transmembrane region" description="Helical" evidence="5">
    <location>
        <begin position="46"/>
        <end position="65"/>
    </location>
</feature>
<feature type="transmembrane region" description="Helical" evidence="5">
    <location>
        <begin position="352"/>
        <end position="378"/>
    </location>
</feature>
<organism evidence="7 8">
    <name type="scientific">Kribbella hippodromi</name>
    <dbReference type="NCBI Taxonomy" id="434347"/>
    <lineage>
        <taxon>Bacteria</taxon>
        <taxon>Bacillati</taxon>
        <taxon>Actinomycetota</taxon>
        <taxon>Actinomycetes</taxon>
        <taxon>Propionibacteriales</taxon>
        <taxon>Kribbellaceae</taxon>
        <taxon>Kribbella</taxon>
    </lineage>
</organism>
<keyword evidence="4 5" id="KW-0472">Membrane</keyword>
<reference evidence="8" key="1">
    <citation type="journal article" date="2019" name="Int. J. Syst. Evol. Microbiol.">
        <title>The Global Catalogue of Microorganisms (GCM) 10K type strain sequencing project: providing services to taxonomists for standard genome sequencing and annotation.</title>
        <authorList>
            <consortium name="The Broad Institute Genomics Platform"/>
            <consortium name="The Broad Institute Genome Sequencing Center for Infectious Disease"/>
            <person name="Wu L."/>
            <person name="Ma J."/>
        </authorList>
    </citation>
    <scope>NUCLEOTIDE SEQUENCE [LARGE SCALE GENOMIC DNA]</scope>
    <source>
        <strain evidence="8">JCM 15572</strain>
    </source>
</reference>
<dbReference type="Proteomes" id="UP001501705">
    <property type="component" value="Unassembled WGS sequence"/>
</dbReference>
<dbReference type="EMBL" id="BAAAPH010000004">
    <property type="protein sequence ID" value="GAA1560323.1"/>
    <property type="molecule type" value="Genomic_DNA"/>
</dbReference>
<feature type="transmembrane region" description="Helical" evidence="5">
    <location>
        <begin position="296"/>
        <end position="316"/>
    </location>
</feature>
<feature type="transmembrane region" description="Helical" evidence="5">
    <location>
        <begin position="136"/>
        <end position="161"/>
    </location>
</feature>
<evidence type="ECO:0000313" key="8">
    <source>
        <dbReference type="Proteomes" id="UP001501705"/>
    </source>
</evidence>
<feature type="domain" description="Major facilitator superfamily (MFS) profile" evidence="6">
    <location>
        <begin position="11"/>
        <end position="497"/>
    </location>
</feature>
<feature type="transmembrane region" description="Helical" evidence="5">
    <location>
        <begin position="12"/>
        <end position="34"/>
    </location>
</feature>
<sequence length="518" mass="53424">MTAKPSGGWWPLAAICLIDLMLLGDVGLVTVALPRVQADFGVGLTSLQWITNVYSVTLAAFLLTAGSIADRLGRRHVLLPALGLFLVAQVGNALAPNASWLLSTRFLEGAAAAMMYAISLTLLSETYHGRYRGIAFGVWGAFTGGSIALGPIVGGLLVGIASWRWVFLAQVPICLAAIAITLWRIPRAEVTGNRRIDWLGAALFTPALTALVFLITWGRHLAGVWIITLAGTSLALFTAFAVVELNVKCPMFDVRRLRNRAFSGAQLAAFAGSATHFALLLYLMIFLQSVQGHTPLQAGLIVLAMSGPTFLVAPLVGRLVGRFPPHRLVALGLAVTGAGLFALRGFGPGDSWSAFLPGFVVIGIGAGIFNPMLGALAMSVVPREEAGAGSGISYSFRQLGLATGIAVNGAVLGAGIHSSVAHQLAGMSAQQIDAVAGAVSSGDLARKLAELPVPQRDTYAQVAVNAYTAGLHGVFLVAGCVALGAAALVIALGGRPVKVLPGATTGPAVLADDVSGGS</sequence>
<feature type="transmembrane region" description="Helical" evidence="5">
    <location>
        <begin position="267"/>
        <end position="290"/>
    </location>
</feature>
<proteinExistence type="predicted"/>
<dbReference type="Gene3D" id="1.20.1250.20">
    <property type="entry name" value="MFS general substrate transporter like domains"/>
    <property type="match status" value="1"/>
</dbReference>
<evidence type="ECO:0000256" key="3">
    <source>
        <dbReference type="ARBA" id="ARBA00022989"/>
    </source>
</evidence>
<evidence type="ECO:0000313" key="7">
    <source>
        <dbReference type="EMBL" id="GAA1560323.1"/>
    </source>
</evidence>
<feature type="transmembrane region" description="Helical" evidence="5">
    <location>
        <begin position="198"/>
        <end position="218"/>
    </location>
</feature>
<feature type="transmembrane region" description="Helical" evidence="5">
    <location>
        <begin position="328"/>
        <end position="346"/>
    </location>
</feature>
<protein>
    <submittedName>
        <fullName evidence="7">MFS transporter</fullName>
    </submittedName>
</protein>
<feature type="transmembrane region" description="Helical" evidence="5">
    <location>
        <begin position="77"/>
        <end position="94"/>
    </location>
</feature>
<dbReference type="InterPro" id="IPR020846">
    <property type="entry name" value="MFS_dom"/>
</dbReference>